<keyword evidence="2" id="KW-1185">Reference proteome</keyword>
<dbReference type="EMBL" id="JACAZI010000035">
    <property type="protein sequence ID" value="KAF7328575.1"/>
    <property type="molecule type" value="Genomic_DNA"/>
</dbReference>
<organism evidence="1 2">
    <name type="scientific">Mycena venus</name>
    <dbReference type="NCBI Taxonomy" id="2733690"/>
    <lineage>
        <taxon>Eukaryota</taxon>
        <taxon>Fungi</taxon>
        <taxon>Dikarya</taxon>
        <taxon>Basidiomycota</taxon>
        <taxon>Agaricomycotina</taxon>
        <taxon>Agaricomycetes</taxon>
        <taxon>Agaricomycetidae</taxon>
        <taxon>Agaricales</taxon>
        <taxon>Marasmiineae</taxon>
        <taxon>Mycenaceae</taxon>
        <taxon>Mycena</taxon>
    </lineage>
</organism>
<evidence type="ECO:0000313" key="1">
    <source>
        <dbReference type="EMBL" id="KAF7328575.1"/>
    </source>
</evidence>
<dbReference type="OrthoDB" id="10377170at2759"/>
<evidence type="ECO:0000313" key="2">
    <source>
        <dbReference type="Proteomes" id="UP000620124"/>
    </source>
</evidence>
<accession>A0A8H6U2R7</accession>
<gene>
    <name evidence="1" type="ORF">MVEN_02545500</name>
</gene>
<reference evidence="1" key="1">
    <citation type="submission" date="2020-05" db="EMBL/GenBank/DDBJ databases">
        <title>Mycena genomes resolve the evolution of fungal bioluminescence.</title>
        <authorList>
            <person name="Tsai I.J."/>
        </authorList>
    </citation>
    <scope>NUCLEOTIDE SEQUENCE</scope>
    <source>
        <strain evidence="1">CCC161011</strain>
    </source>
</reference>
<name>A0A8H6U2R7_9AGAR</name>
<dbReference type="AlphaFoldDB" id="A0A8H6U2R7"/>
<dbReference type="Proteomes" id="UP000620124">
    <property type="component" value="Unassembled WGS sequence"/>
</dbReference>
<proteinExistence type="predicted"/>
<protein>
    <submittedName>
        <fullName evidence="1">Uncharacterized protein</fullName>
    </submittedName>
</protein>
<sequence length="66" mass="7113">MNAVLLVSWKFLKPSPKALIPQPFASALDIRSGPTGPDLVTIVSKVSFVVLASRQAQPLVVKWKAV</sequence>
<comment type="caution">
    <text evidence="1">The sequence shown here is derived from an EMBL/GenBank/DDBJ whole genome shotgun (WGS) entry which is preliminary data.</text>
</comment>